<dbReference type="Pfam" id="PF00849">
    <property type="entry name" value="PseudoU_synth_2"/>
    <property type="match status" value="1"/>
</dbReference>
<keyword evidence="2" id="KW-0413">Isomerase</keyword>
<evidence type="ECO:0000259" key="3">
    <source>
        <dbReference type="Pfam" id="PF00849"/>
    </source>
</evidence>
<organism evidence="4 5">
    <name type="scientific">Porphyromonas miyakawae</name>
    <dbReference type="NCBI Taxonomy" id="3137470"/>
    <lineage>
        <taxon>Bacteria</taxon>
        <taxon>Pseudomonadati</taxon>
        <taxon>Bacteroidota</taxon>
        <taxon>Bacteroidia</taxon>
        <taxon>Bacteroidales</taxon>
        <taxon>Porphyromonadaceae</taxon>
        <taxon>Porphyromonas</taxon>
    </lineage>
</organism>
<comment type="similarity">
    <text evidence="1">Belongs to the pseudouridine synthase RluA family.</text>
</comment>
<evidence type="ECO:0000313" key="4">
    <source>
        <dbReference type="EMBL" id="GAB1251817.1"/>
    </source>
</evidence>
<name>A0ABQ0E2C6_9PORP</name>
<dbReference type="InterPro" id="IPR050188">
    <property type="entry name" value="RluA_PseudoU_synthase"/>
</dbReference>
<dbReference type="Proteomes" id="UP001628220">
    <property type="component" value="Unassembled WGS sequence"/>
</dbReference>
<sequence length="228" mass="25760">MEVIYEDNHLIVVNKAPGEIVQGDKTNDQPLSELVAVYLKEKYHKPGNVFVGVVHRLDRPVGGLVLFAKTSKALGRMNNLFREGKVRKRYLAIVADPPQPAQGRLVNWLKKNEKLNKSFVVDKGSEGSKRAELVYRTVARSERYTLVEVELLTGRHHQIRCQFSALGCPLKGDLKYGAPRPNRDASISLISYRMDFEHPVSKQMISLVAPIPKDALWQAFVPQLETFV</sequence>
<gene>
    <name evidence="4" type="ORF">Tsumi_09220</name>
</gene>
<evidence type="ECO:0000256" key="1">
    <source>
        <dbReference type="ARBA" id="ARBA00010876"/>
    </source>
</evidence>
<dbReference type="Gene3D" id="3.30.2350.10">
    <property type="entry name" value="Pseudouridine synthase"/>
    <property type="match status" value="1"/>
</dbReference>
<dbReference type="RefSeq" id="WP_411915634.1">
    <property type="nucleotide sequence ID" value="NZ_BAAFSF010000002.1"/>
</dbReference>
<dbReference type="EMBL" id="BAAFSF010000002">
    <property type="protein sequence ID" value="GAB1251817.1"/>
    <property type="molecule type" value="Genomic_DNA"/>
</dbReference>
<protein>
    <submittedName>
        <fullName evidence="4">RNA pseudouridine synthase</fullName>
    </submittedName>
</protein>
<evidence type="ECO:0000256" key="2">
    <source>
        <dbReference type="ARBA" id="ARBA00023235"/>
    </source>
</evidence>
<evidence type="ECO:0000313" key="5">
    <source>
        <dbReference type="Proteomes" id="UP001628220"/>
    </source>
</evidence>
<dbReference type="CDD" id="cd02869">
    <property type="entry name" value="PseudoU_synth_RluA_like"/>
    <property type="match status" value="1"/>
</dbReference>
<dbReference type="PANTHER" id="PTHR21600:SF83">
    <property type="entry name" value="PSEUDOURIDYLATE SYNTHASE RPUSD4, MITOCHONDRIAL"/>
    <property type="match status" value="1"/>
</dbReference>
<dbReference type="SUPFAM" id="SSF55120">
    <property type="entry name" value="Pseudouridine synthase"/>
    <property type="match status" value="1"/>
</dbReference>
<feature type="domain" description="Pseudouridine synthase RsuA/RluA-like" evidence="3">
    <location>
        <begin position="9"/>
        <end position="165"/>
    </location>
</feature>
<keyword evidence="5" id="KW-1185">Reference proteome</keyword>
<dbReference type="InterPro" id="IPR006145">
    <property type="entry name" value="PsdUridine_synth_RsuA/RluA"/>
</dbReference>
<comment type="caution">
    <text evidence="4">The sequence shown here is derived from an EMBL/GenBank/DDBJ whole genome shotgun (WGS) entry which is preliminary data.</text>
</comment>
<accession>A0ABQ0E2C6</accession>
<dbReference type="InterPro" id="IPR020103">
    <property type="entry name" value="PsdUridine_synth_cat_dom_sf"/>
</dbReference>
<reference evidence="4 5" key="1">
    <citation type="journal article" date="2025" name="Int. J. Syst. Evol. Microbiol.">
        <title>Desulfovibrio falkowii sp. nov., Porphyromonas miyakawae sp. nov., Mediterraneibacter flintii sp. nov. and Owariibacterium komagatae gen. nov., sp. nov., isolated from human faeces.</title>
        <authorList>
            <person name="Hamaguchi T."/>
            <person name="Ohara M."/>
            <person name="Hisatomi A."/>
            <person name="Sekiguchi K."/>
            <person name="Takeda J.I."/>
            <person name="Ueyama J."/>
            <person name="Ito M."/>
            <person name="Nishiwaki H."/>
            <person name="Ogi T."/>
            <person name="Hirayama M."/>
            <person name="Ohkuma M."/>
            <person name="Sakamoto M."/>
            <person name="Ohno K."/>
        </authorList>
    </citation>
    <scope>NUCLEOTIDE SEQUENCE [LARGE SCALE GENOMIC DNA]</scope>
    <source>
        <strain evidence="4 5">13CB11C</strain>
    </source>
</reference>
<proteinExistence type="inferred from homology"/>
<dbReference type="PANTHER" id="PTHR21600">
    <property type="entry name" value="MITOCHONDRIAL RNA PSEUDOURIDINE SYNTHASE"/>
    <property type="match status" value="1"/>
</dbReference>